<dbReference type="InterPro" id="IPR003231">
    <property type="entry name" value="ACP"/>
</dbReference>
<dbReference type="RefSeq" id="WP_087281043.1">
    <property type="nucleotide sequence ID" value="NZ_CP021455.1"/>
</dbReference>
<dbReference type="EMBL" id="CP021455">
    <property type="protein sequence ID" value="ARU05163.1"/>
    <property type="molecule type" value="Genomic_DNA"/>
</dbReference>
<evidence type="ECO:0000256" key="2">
    <source>
        <dbReference type="ARBA" id="ARBA00022553"/>
    </source>
</evidence>
<proteinExistence type="predicted"/>
<reference evidence="4 5" key="1">
    <citation type="submission" date="2017-05" db="EMBL/GenBank/DDBJ databases">
        <authorList>
            <person name="Song R."/>
            <person name="Chenine A.L."/>
            <person name="Ruprecht R.M."/>
        </authorList>
    </citation>
    <scope>NUCLEOTIDE SEQUENCE [LARGE SCALE GENOMIC DNA]</scope>
    <source>
        <strain evidence="4 5">DSM 26136</strain>
    </source>
</reference>
<keyword evidence="1" id="KW-0596">Phosphopantetheine</keyword>
<dbReference type="OrthoDB" id="9182118at2"/>
<sequence length="145" mass="16192">MTRFWLSALAVLAVIALLVQAIRGQRARQRALALLAGREPRTLADIHAHRFRPQGIAPEVVEGVWQVLATEFDIDPSRLRAEDAFSQHLRVFFDGDSMLDVEIVLALEKHFAIAIRDEEAEALRTVADVVMLVARKTSSDGDAHR</sequence>
<dbReference type="GO" id="GO:0000035">
    <property type="term" value="F:acyl binding"/>
    <property type="evidence" value="ECO:0007669"/>
    <property type="project" value="TreeGrafter"/>
</dbReference>
<organism evidence="4 5">
    <name type="scientific">Comamonas serinivorans</name>
    <dbReference type="NCBI Taxonomy" id="1082851"/>
    <lineage>
        <taxon>Bacteria</taxon>
        <taxon>Pseudomonadati</taxon>
        <taxon>Pseudomonadota</taxon>
        <taxon>Betaproteobacteria</taxon>
        <taxon>Burkholderiales</taxon>
        <taxon>Comamonadaceae</taxon>
        <taxon>Comamonas</taxon>
    </lineage>
</organism>
<protein>
    <recommendedName>
        <fullName evidence="3">Carrier domain-containing protein</fullName>
    </recommendedName>
</protein>
<dbReference type="GO" id="GO:0005829">
    <property type="term" value="C:cytosol"/>
    <property type="evidence" value="ECO:0007669"/>
    <property type="project" value="TreeGrafter"/>
</dbReference>
<name>A0A1Y0ENE2_9BURK</name>
<dbReference type="InterPro" id="IPR009081">
    <property type="entry name" value="PP-bd_ACP"/>
</dbReference>
<dbReference type="GO" id="GO:0000036">
    <property type="term" value="F:acyl carrier activity"/>
    <property type="evidence" value="ECO:0007669"/>
    <property type="project" value="TreeGrafter"/>
</dbReference>
<dbReference type="InterPro" id="IPR036736">
    <property type="entry name" value="ACP-like_sf"/>
</dbReference>
<accession>A0A1Y0ENE2</accession>
<evidence type="ECO:0000259" key="3">
    <source>
        <dbReference type="PROSITE" id="PS50075"/>
    </source>
</evidence>
<keyword evidence="5" id="KW-1185">Reference proteome</keyword>
<gene>
    <name evidence="4" type="ORF">CCO03_11090</name>
</gene>
<evidence type="ECO:0000313" key="5">
    <source>
        <dbReference type="Proteomes" id="UP000196138"/>
    </source>
</evidence>
<dbReference type="PANTHER" id="PTHR20863:SF76">
    <property type="entry name" value="CARRIER DOMAIN-CONTAINING PROTEIN"/>
    <property type="match status" value="1"/>
</dbReference>
<dbReference type="GO" id="GO:0009245">
    <property type="term" value="P:lipid A biosynthetic process"/>
    <property type="evidence" value="ECO:0007669"/>
    <property type="project" value="TreeGrafter"/>
</dbReference>
<evidence type="ECO:0000256" key="1">
    <source>
        <dbReference type="ARBA" id="ARBA00022450"/>
    </source>
</evidence>
<dbReference type="GO" id="GO:0016020">
    <property type="term" value="C:membrane"/>
    <property type="evidence" value="ECO:0007669"/>
    <property type="project" value="GOC"/>
</dbReference>
<dbReference type="SUPFAM" id="SSF47336">
    <property type="entry name" value="ACP-like"/>
    <property type="match status" value="1"/>
</dbReference>
<dbReference type="KEGG" id="cser:CCO03_11090"/>
<feature type="domain" description="Carrier" evidence="3">
    <location>
        <begin position="55"/>
        <end position="137"/>
    </location>
</feature>
<dbReference type="PANTHER" id="PTHR20863">
    <property type="entry name" value="ACYL CARRIER PROTEIN"/>
    <property type="match status" value="1"/>
</dbReference>
<dbReference type="Gene3D" id="1.10.1200.10">
    <property type="entry name" value="ACP-like"/>
    <property type="match status" value="1"/>
</dbReference>
<dbReference type="AlphaFoldDB" id="A0A1Y0ENE2"/>
<dbReference type="Proteomes" id="UP000196138">
    <property type="component" value="Chromosome"/>
</dbReference>
<dbReference type="PROSITE" id="PS50075">
    <property type="entry name" value="CARRIER"/>
    <property type="match status" value="1"/>
</dbReference>
<evidence type="ECO:0000313" key="4">
    <source>
        <dbReference type="EMBL" id="ARU05163.1"/>
    </source>
</evidence>
<keyword evidence="2" id="KW-0597">Phosphoprotein</keyword>